<accession>A0A6H2A1V0</accession>
<evidence type="ECO:0000313" key="4">
    <source>
        <dbReference type="EMBL" id="QJA95352.1"/>
    </source>
</evidence>
<protein>
    <submittedName>
        <fullName evidence="2">Putative DNA binding, helix-turn-helix domain containing protein</fullName>
    </submittedName>
</protein>
<dbReference type="InterPro" id="IPR010982">
    <property type="entry name" value="Lambda_DNA-bd_dom_sf"/>
</dbReference>
<sequence>MTTDRDVCYGDNEKCTLCHGTGRSPHWGFLGRVLRARRRALGLSLREVARDADMSPAHLSDMELGRRSMGGPKAERVLSRFDLHVLNAFGAPLGRWGWVSEQDLDGAILGES</sequence>
<dbReference type="Gene3D" id="1.10.260.40">
    <property type="entry name" value="lambda repressor-like DNA-binding domains"/>
    <property type="match status" value="1"/>
</dbReference>
<dbReference type="GO" id="GO:0003677">
    <property type="term" value="F:DNA binding"/>
    <property type="evidence" value="ECO:0007669"/>
    <property type="project" value="InterPro"/>
</dbReference>
<dbReference type="Pfam" id="PF13560">
    <property type="entry name" value="HTH_31"/>
    <property type="match status" value="1"/>
</dbReference>
<dbReference type="AlphaFoldDB" id="A0A6H2A1V0"/>
<dbReference type="EMBL" id="MT143307">
    <property type="protein sequence ID" value="QJA95352.1"/>
    <property type="molecule type" value="Genomic_DNA"/>
</dbReference>
<dbReference type="SMART" id="SM00530">
    <property type="entry name" value="HTH_XRE"/>
    <property type="match status" value="1"/>
</dbReference>
<dbReference type="EMBL" id="MT142331">
    <property type="protein sequence ID" value="QJA78331.1"/>
    <property type="molecule type" value="Genomic_DNA"/>
</dbReference>
<dbReference type="EMBL" id="MT144482">
    <property type="protein sequence ID" value="QJA54163.1"/>
    <property type="molecule type" value="Genomic_DNA"/>
</dbReference>
<evidence type="ECO:0000259" key="1">
    <source>
        <dbReference type="PROSITE" id="PS50943"/>
    </source>
</evidence>
<gene>
    <name evidence="3" type="ORF">MM415A01084_0028</name>
    <name evidence="4" type="ORF">MM415B05438_0007</name>
    <name evidence="2" type="ORF">TM448A04437_0004</name>
</gene>
<dbReference type="SUPFAM" id="SSF47413">
    <property type="entry name" value="lambda repressor-like DNA-binding domains"/>
    <property type="match status" value="1"/>
</dbReference>
<evidence type="ECO:0000313" key="2">
    <source>
        <dbReference type="EMBL" id="QJA54163.1"/>
    </source>
</evidence>
<organism evidence="2">
    <name type="scientific">viral metagenome</name>
    <dbReference type="NCBI Taxonomy" id="1070528"/>
    <lineage>
        <taxon>unclassified sequences</taxon>
        <taxon>metagenomes</taxon>
        <taxon>organismal metagenomes</taxon>
    </lineage>
</organism>
<dbReference type="PROSITE" id="PS50943">
    <property type="entry name" value="HTH_CROC1"/>
    <property type="match status" value="1"/>
</dbReference>
<feature type="domain" description="HTH cro/C1-type" evidence="1">
    <location>
        <begin position="34"/>
        <end position="88"/>
    </location>
</feature>
<dbReference type="InterPro" id="IPR001387">
    <property type="entry name" value="Cro/C1-type_HTH"/>
</dbReference>
<dbReference type="CDD" id="cd00093">
    <property type="entry name" value="HTH_XRE"/>
    <property type="match status" value="1"/>
</dbReference>
<reference evidence="2" key="1">
    <citation type="submission" date="2020-03" db="EMBL/GenBank/DDBJ databases">
        <title>The deep terrestrial virosphere.</title>
        <authorList>
            <person name="Holmfeldt K."/>
            <person name="Nilsson E."/>
            <person name="Simone D."/>
            <person name="Lopez-Fernandez M."/>
            <person name="Wu X."/>
            <person name="de Brujin I."/>
            <person name="Lundin D."/>
            <person name="Andersson A."/>
            <person name="Bertilsson S."/>
            <person name="Dopson M."/>
        </authorList>
    </citation>
    <scope>NUCLEOTIDE SEQUENCE</scope>
    <source>
        <strain evidence="3">MM415A01084</strain>
        <strain evidence="4">MM415B05438</strain>
        <strain evidence="2">TM448A04437</strain>
    </source>
</reference>
<name>A0A6H2A1V0_9ZZZZ</name>
<proteinExistence type="predicted"/>
<evidence type="ECO:0000313" key="3">
    <source>
        <dbReference type="EMBL" id="QJA78331.1"/>
    </source>
</evidence>